<dbReference type="InterPro" id="IPR000551">
    <property type="entry name" value="MerR-type_HTH_dom"/>
</dbReference>
<reference evidence="4" key="1">
    <citation type="journal article" date="2019" name="Int. J. Syst. Evol. Microbiol.">
        <title>The Global Catalogue of Microorganisms (GCM) 10K type strain sequencing project: providing services to taxonomists for standard genome sequencing and annotation.</title>
        <authorList>
            <consortium name="The Broad Institute Genomics Platform"/>
            <consortium name="The Broad Institute Genome Sequencing Center for Infectious Disease"/>
            <person name="Wu L."/>
            <person name="Ma J."/>
        </authorList>
    </citation>
    <scope>NUCLEOTIDE SEQUENCE [LARGE SCALE GENOMIC DNA]</scope>
    <source>
        <strain evidence="4">JCM 13022</strain>
    </source>
</reference>
<name>A0ABP4G949_9PSEU</name>
<evidence type="ECO:0000259" key="2">
    <source>
        <dbReference type="PROSITE" id="PS50937"/>
    </source>
</evidence>
<accession>A0ABP4G949</accession>
<organism evidence="3 4">
    <name type="scientific">Prauserella alba</name>
    <dbReference type="NCBI Taxonomy" id="176898"/>
    <lineage>
        <taxon>Bacteria</taxon>
        <taxon>Bacillati</taxon>
        <taxon>Actinomycetota</taxon>
        <taxon>Actinomycetes</taxon>
        <taxon>Pseudonocardiales</taxon>
        <taxon>Pseudonocardiaceae</taxon>
        <taxon>Prauserella</taxon>
    </lineage>
</organism>
<dbReference type="PROSITE" id="PS00552">
    <property type="entry name" value="HTH_MERR_1"/>
    <property type="match status" value="1"/>
</dbReference>
<keyword evidence="4" id="KW-1185">Reference proteome</keyword>
<comment type="caution">
    <text evidence="3">The sequence shown here is derived from an EMBL/GenBank/DDBJ whole genome shotgun (WGS) entry which is preliminary data.</text>
</comment>
<dbReference type="InterPro" id="IPR009061">
    <property type="entry name" value="DNA-bd_dom_put_sf"/>
</dbReference>
<dbReference type="SMART" id="SM00422">
    <property type="entry name" value="HTH_MERR"/>
    <property type="match status" value="1"/>
</dbReference>
<gene>
    <name evidence="3" type="ORF">GCM10009675_44460</name>
</gene>
<dbReference type="PANTHER" id="PTHR30204:SF93">
    <property type="entry name" value="HTH MERR-TYPE DOMAIN-CONTAINING PROTEIN"/>
    <property type="match status" value="1"/>
</dbReference>
<dbReference type="PRINTS" id="PR00040">
    <property type="entry name" value="HTHMERR"/>
</dbReference>
<protein>
    <submittedName>
        <fullName evidence="3">MerR family transcriptional regulator</fullName>
    </submittedName>
</protein>
<dbReference type="PANTHER" id="PTHR30204">
    <property type="entry name" value="REDOX-CYCLING DRUG-SENSING TRANSCRIPTIONAL ACTIVATOR SOXR"/>
    <property type="match status" value="1"/>
</dbReference>
<sequence>MKVNSGEGNAVLIGELARRTGVSPRLLRYYEDQGLIGARRGANGYRTYDEGAVTTVRQIRALLAAGLSTEVIRTVLPCAEGEEPQLELCPELVATLHRELAAMDEAIASMRRTRAALAGYVPPGG</sequence>
<dbReference type="Proteomes" id="UP001500467">
    <property type="component" value="Unassembled WGS sequence"/>
</dbReference>
<keyword evidence="1" id="KW-0238">DNA-binding</keyword>
<dbReference type="EMBL" id="BAAALM010000016">
    <property type="protein sequence ID" value="GAA1217193.1"/>
    <property type="molecule type" value="Genomic_DNA"/>
</dbReference>
<dbReference type="Gene3D" id="1.10.1660.10">
    <property type="match status" value="1"/>
</dbReference>
<evidence type="ECO:0000313" key="4">
    <source>
        <dbReference type="Proteomes" id="UP001500467"/>
    </source>
</evidence>
<proteinExistence type="predicted"/>
<dbReference type="PROSITE" id="PS50937">
    <property type="entry name" value="HTH_MERR_2"/>
    <property type="match status" value="1"/>
</dbReference>
<dbReference type="SUPFAM" id="SSF46955">
    <property type="entry name" value="Putative DNA-binding domain"/>
    <property type="match status" value="1"/>
</dbReference>
<dbReference type="CDD" id="cd01282">
    <property type="entry name" value="HTH_MerR-like_sg3"/>
    <property type="match status" value="1"/>
</dbReference>
<dbReference type="InterPro" id="IPR047057">
    <property type="entry name" value="MerR_fam"/>
</dbReference>
<evidence type="ECO:0000256" key="1">
    <source>
        <dbReference type="ARBA" id="ARBA00023125"/>
    </source>
</evidence>
<evidence type="ECO:0000313" key="3">
    <source>
        <dbReference type="EMBL" id="GAA1217193.1"/>
    </source>
</evidence>
<feature type="domain" description="HTH merR-type" evidence="2">
    <location>
        <begin position="13"/>
        <end position="78"/>
    </location>
</feature>
<dbReference type="Pfam" id="PF13411">
    <property type="entry name" value="MerR_1"/>
    <property type="match status" value="1"/>
</dbReference>